<keyword evidence="3" id="KW-1185">Reference proteome</keyword>
<proteinExistence type="predicted"/>
<sequence length="260" mass="28825">MKRMAWVVLLLGAAELGSGLGSAQTMNADEIVRRVMQHDAMRRDALIRYGSERTYEMDYKGPIGVRHARMQVRMDYSAPDSKKFTVLSETGSTVFCHQVISRLMEGEREGALEGNRLRSMLSPENDRLELLGEEMFAGEKTWVLQVTPKDENRFNYKGKVWVSEQDFVVMRIVGAPAKNPTWLMGSSNFDYTYAKDGEFWLPAKNHTVSRLRIGGEITLSVDYGQYEVVAAGRPSGVISAANHGAGGRGAVTGVAVSLPQ</sequence>
<dbReference type="EMBL" id="JACHIP010000005">
    <property type="protein sequence ID" value="MBB5059014.1"/>
    <property type="molecule type" value="Genomic_DNA"/>
</dbReference>
<organism evidence="2 3">
    <name type="scientific">Granulicella aggregans</name>
    <dbReference type="NCBI Taxonomy" id="474949"/>
    <lineage>
        <taxon>Bacteria</taxon>
        <taxon>Pseudomonadati</taxon>
        <taxon>Acidobacteriota</taxon>
        <taxon>Terriglobia</taxon>
        <taxon>Terriglobales</taxon>
        <taxon>Acidobacteriaceae</taxon>
        <taxon>Granulicella</taxon>
    </lineage>
</organism>
<evidence type="ECO:0000313" key="3">
    <source>
        <dbReference type="Proteomes" id="UP000540989"/>
    </source>
</evidence>
<comment type="caution">
    <text evidence="2">The sequence shown here is derived from an EMBL/GenBank/DDBJ whole genome shotgun (WGS) entry which is preliminary data.</text>
</comment>
<keyword evidence="1" id="KW-0732">Signal</keyword>
<dbReference type="Proteomes" id="UP000540989">
    <property type="component" value="Unassembled WGS sequence"/>
</dbReference>
<dbReference type="AlphaFoldDB" id="A0A7W8E581"/>
<protein>
    <recommendedName>
        <fullName evidence="4">Outer membrane lipoprotein-sorting protein</fullName>
    </recommendedName>
</protein>
<feature type="signal peptide" evidence="1">
    <location>
        <begin position="1"/>
        <end position="23"/>
    </location>
</feature>
<evidence type="ECO:0000256" key="1">
    <source>
        <dbReference type="SAM" id="SignalP"/>
    </source>
</evidence>
<feature type="chain" id="PRO_5030607176" description="Outer membrane lipoprotein-sorting protein" evidence="1">
    <location>
        <begin position="24"/>
        <end position="260"/>
    </location>
</feature>
<evidence type="ECO:0000313" key="2">
    <source>
        <dbReference type="EMBL" id="MBB5059014.1"/>
    </source>
</evidence>
<name>A0A7W8E581_9BACT</name>
<dbReference type="Gene3D" id="2.50.20.10">
    <property type="entry name" value="Lipoprotein localisation LolA/LolB/LppX"/>
    <property type="match status" value="1"/>
</dbReference>
<evidence type="ECO:0008006" key="4">
    <source>
        <dbReference type="Google" id="ProtNLM"/>
    </source>
</evidence>
<gene>
    <name evidence="2" type="ORF">HDF16_003737</name>
</gene>
<dbReference type="RefSeq" id="WP_184219747.1">
    <property type="nucleotide sequence ID" value="NZ_JACHIP010000005.1"/>
</dbReference>
<reference evidence="2 3" key="1">
    <citation type="submission" date="2020-08" db="EMBL/GenBank/DDBJ databases">
        <title>Genomic Encyclopedia of Type Strains, Phase IV (KMG-V): Genome sequencing to study the core and pangenomes of soil and plant-associated prokaryotes.</title>
        <authorList>
            <person name="Whitman W."/>
        </authorList>
    </citation>
    <scope>NUCLEOTIDE SEQUENCE [LARGE SCALE GENOMIC DNA]</scope>
    <source>
        <strain evidence="2 3">M8UP14</strain>
    </source>
</reference>
<accession>A0A7W8E581</accession>